<dbReference type="AlphaFoldDB" id="A0A2T1LW12"/>
<dbReference type="Proteomes" id="UP000239001">
    <property type="component" value="Unassembled WGS sequence"/>
</dbReference>
<evidence type="ECO:0000313" key="1">
    <source>
        <dbReference type="EMBL" id="PSF36048.1"/>
    </source>
</evidence>
<dbReference type="OrthoDB" id="532744at2"/>
<accession>A0A2T1LW12</accession>
<reference evidence="1 2" key="2">
    <citation type="submission" date="2018-03" db="EMBL/GenBank/DDBJ databases">
        <authorList>
            <person name="Keele B.F."/>
        </authorList>
    </citation>
    <scope>NUCLEOTIDE SEQUENCE [LARGE SCALE GENOMIC DNA]</scope>
    <source>
        <strain evidence="1 2">CCALA 016</strain>
    </source>
</reference>
<dbReference type="EMBL" id="PXOH01000016">
    <property type="protein sequence ID" value="PSF36048.1"/>
    <property type="molecule type" value="Genomic_DNA"/>
</dbReference>
<evidence type="ECO:0008006" key="3">
    <source>
        <dbReference type="Google" id="ProtNLM"/>
    </source>
</evidence>
<reference evidence="1 2" key="1">
    <citation type="submission" date="2018-03" db="EMBL/GenBank/DDBJ databases">
        <title>The ancient ancestry and fast evolution of plastids.</title>
        <authorList>
            <person name="Moore K.R."/>
            <person name="Magnabosco C."/>
            <person name="Momper L."/>
            <person name="Gold D.A."/>
            <person name="Bosak T."/>
            <person name="Fournier G.P."/>
        </authorList>
    </citation>
    <scope>NUCLEOTIDE SEQUENCE [LARGE SCALE GENOMIC DNA]</scope>
    <source>
        <strain evidence="1 2">CCALA 016</strain>
    </source>
</reference>
<evidence type="ECO:0000313" key="2">
    <source>
        <dbReference type="Proteomes" id="UP000239001"/>
    </source>
</evidence>
<gene>
    <name evidence="1" type="ORF">C7H19_15005</name>
</gene>
<comment type="caution">
    <text evidence="1">The sequence shown here is derived from an EMBL/GenBank/DDBJ whole genome shotgun (WGS) entry which is preliminary data.</text>
</comment>
<name>A0A2T1LW12_9CHRO</name>
<sequence>MNTQLVESLVKLIQSLPQEERQLFEEKLFFESNLVTTQELMKLAVYGHSFDFLNDEPELYTFEDGEAI</sequence>
<organism evidence="1 2">
    <name type="scientific">Aphanothece hegewaldii CCALA 016</name>
    <dbReference type="NCBI Taxonomy" id="2107694"/>
    <lineage>
        <taxon>Bacteria</taxon>
        <taxon>Bacillati</taxon>
        <taxon>Cyanobacteriota</taxon>
        <taxon>Cyanophyceae</taxon>
        <taxon>Oscillatoriophycideae</taxon>
        <taxon>Chroococcales</taxon>
        <taxon>Aphanothecaceae</taxon>
        <taxon>Aphanothece</taxon>
    </lineage>
</organism>
<keyword evidence="2" id="KW-1185">Reference proteome</keyword>
<protein>
    <recommendedName>
        <fullName evidence="3">DUF2281 domain-containing protein</fullName>
    </recommendedName>
</protein>
<dbReference type="RefSeq" id="WP_106457694.1">
    <property type="nucleotide sequence ID" value="NZ_PXOH01000016.1"/>
</dbReference>
<proteinExistence type="predicted"/>